<protein>
    <recommendedName>
        <fullName evidence="4">PCNA-interacting partner</fullName>
    </recommendedName>
    <alternativeName>
        <fullName evidence="10">PARP-1 binding protein</fullName>
    </alternativeName>
    <alternativeName>
        <fullName evidence="11">PARP1-binding protein</fullName>
    </alternativeName>
</protein>
<evidence type="ECO:0000256" key="5">
    <source>
        <dbReference type="ARBA" id="ARBA00022490"/>
    </source>
</evidence>
<feature type="region of interest" description="Disordered" evidence="12">
    <location>
        <begin position="449"/>
        <end position="468"/>
    </location>
</feature>
<comment type="subcellular location">
    <subcellularLocation>
        <location evidence="2">Cytoplasm</location>
    </subcellularLocation>
    <subcellularLocation>
        <location evidence="1">Nucleus</location>
    </subcellularLocation>
</comment>
<evidence type="ECO:0000256" key="10">
    <source>
        <dbReference type="ARBA" id="ARBA00031632"/>
    </source>
</evidence>
<name>A0AAV6G1L3_9TELE</name>
<keyword evidence="14" id="KW-1185">Reference proteome</keyword>
<dbReference type="Proteomes" id="UP000823561">
    <property type="component" value="Chromosome 17"/>
</dbReference>
<comment type="similarity">
    <text evidence="3">Belongs to the PARI family.</text>
</comment>
<dbReference type="GO" id="GO:0005737">
    <property type="term" value="C:cytoplasm"/>
    <property type="evidence" value="ECO:0007669"/>
    <property type="project" value="UniProtKB-SubCell"/>
</dbReference>
<dbReference type="GO" id="GO:0006281">
    <property type="term" value="P:DNA repair"/>
    <property type="evidence" value="ECO:0007669"/>
    <property type="project" value="UniProtKB-KW"/>
</dbReference>
<evidence type="ECO:0000256" key="8">
    <source>
        <dbReference type="ARBA" id="ARBA00023204"/>
    </source>
</evidence>
<comment type="caution">
    <text evidence="13">The sequence shown here is derived from an EMBL/GenBank/DDBJ whole genome shotgun (WGS) entry which is preliminary data.</text>
</comment>
<dbReference type="GO" id="GO:0003677">
    <property type="term" value="F:DNA binding"/>
    <property type="evidence" value="ECO:0007669"/>
    <property type="project" value="UniProtKB-KW"/>
</dbReference>
<keyword evidence="9" id="KW-0539">Nucleus</keyword>
<keyword evidence="8" id="KW-0234">DNA repair</keyword>
<organism evidence="13 14">
    <name type="scientific">Alosa alosa</name>
    <name type="common">allis shad</name>
    <dbReference type="NCBI Taxonomy" id="278164"/>
    <lineage>
        <taxon>Eukaryota</taxon>
        <taxon>Metazoa</taxon>
        <taxon>Chordata</taxon>
        <taxon>Craniata</taxon>
        <taxon>Vertebrata</taxon>
        <taxon>Euteleostomi</taxon>
        <taxon>Actinopterygii</taxon>
        <taxon>Neopterygii</taxon>
        <taxon>Teleostei</taxon>
        <taxon>Clupei</taxon>
        <taxon>Clupeiformes</taxon>
        <taxon>Clupeoidei</taxon>
        <taxon>Clupeidae</taxon>
        <taxon>Alosa</taxon>
    </lineage>
</organism>
<keyword evidence="5" id="KW-0963">Cytoplasm</keyword>
<evidence type="ECO:0000256" key="2">
    <source>
        <dbReference type="ARBA" id="ARBA00004496"/>
    </source>
</evidence>
<evidence type="ECO:0000256" key="3">
    <source>
        <dbReference type="ARBA" id="ARBA00009135"/>
    </source>
</evidence>
<dbReference type="EMBL" id="JADWDJ010000017">
    <property type="protein sequence ID" value="KAG5267826.1"/>
    <property type="molecule type" value="Genomic_DNA"/>
</dbReference>
<evidence type="ECO:0000256" key="7">
    <source>
        <dbReference type="ARBA" id="ARBA00023125"/>
    </source>
</evidence>
<dbReference type="InterPro" id="IPR038932">
    <property type="entry name" value="PARPBP"/>
</dbReference>
<evidence type="ECO:0000256" key="4">
    <source>
        <dbReference type="ARBA" id="ARBA00014320"/>
    </source>
</evidence>
<evidence type="ECO:0000313" key="14">
    <source>
        <dbReference type="Proteomes" id="UP000823561"/>
    </source>
</evidence>
<feature type="compositionally biased region" description="Basic and acidic residues" evidence="12">
    <location>
        <begin position="476"/>
        <end position="494"/>
    </location>
</feature>
<dbReference type="GO" id="GO:0005634">
    <property type="term" value="C:nucleus"/>
    <property type="evidence" value="ECO:0007669"/>
    <property type="project" value="UniProtKB-SubCell"/>
</dbReference>
<keyword evidence="7" id="KW-0238">DNA-binding</keyword>
<keyword evidence="6" id="KW-0227">DNA damage</keyword>
<dbReference type="PANTHER" id="PTHR32121">
    <property type="entry name" value="PCNA-INTERACTING PARTNER"/>
    <property type="match status" value="1"/>
</dbReference>
<sequence>MASLEENLKTMLRIFRRECHRILESERTTIRGSDEMLMSLQLTMAEVNKQESGEFGVALSDVLLCWKSLLLDRLQLPDGGSPRPENYELVRREYECFMKRTNTVDLIDVYFMYKQLRLDTDPEELFTPTQLLQFLLGSPDCSEERSSIPPCPSTPSSSQPRPCTAQMRRVARRVFCSYLGLLVNSKNDLSLANVLDSPCRALGRTAFTDIKHAARNSQTSLFLAVTSFVRAIQLGGKGYAPAESDPLRRHLKGLCEFVHFTDQLEELLGESPEPSVAGAKLVARMRTALLKGCSSGDPVYTAVDDAANVLKERIGQIHSAHQQSALTMGISPARPRAYAINHATAYIGRDTVKVLMNLLDEEALAPTCRNKAELLTDDQSVLSGAEGTSLLSLYKSPEVVTGTSPKPLRSRVQAAQAKGKVKERGLRSQFACTYVEVDDPPLNRVLDFPSTSQLPTCKHPAPKRPLHRPALVTDWGRDSENQESAVPKESHGLDNGDANPPAGANQKVNTVSIAALGSRQGNAKAGVAKETQKTTTNKKSDTPLNAPALGGKSMKRKQVDGADLGGEENQPPAKRPPLKVPGAAPMGKKSTKAPTKKLIAGQGKLTGFFRV</sequence>
<evidence type="ECO:0000256" key="1">
    <source>
        <dbReference type="ARBA" id="ARBA00004123"/>
    </source>
</evidence>
<evidence type="ECO:0000256" key="9">
    <source>
        <dbReference type="ARBA" id="ARBA00023242"/>
    </source>
</evidence>
<dbReference type="GO" id="GO:0000785">
    <property type="term" value="C:chromatin"/>
    <property type="evidence" value="ECO:0007669"/>
    <property type="project" value="TreeGrafter"/>
</dbReference>
<evidence type="ECO:0000256" key="12">
    <source>
        <dbReference type="SAM" id="MobiDB-lite"/>
    </source>
</evidence>
<dbReference type="AlphaFoldDB" id="A0AAV6G1L3"/>
<dbReference type="GO" id="GO:2000042">
    <property type="term" value="P:negative regulation of double-strand break repair via homologous recombination"/>
    <property type="evidence" value="ECO:0007669"/>
    <property type="project" value="InterPro"/>
</dbReference>
<proteinExistence type="inferred from homology"/>
<feature type="region of interest" description="Disordered" evidence="12">
    <location>
        <begin position="476"/>
        <end position="505"/>
    </location>
</feature>
<evidence type="ECO:0000313" key="13">
    <source>
        <dbReference type="EMBL" id="KAG5267826.1"/>
    </source>
</evidence>
<reference evidence="13 14" key="1">
    <citation type="submission" date="2020-10" db="EMBL/GenBank/DDBJ databases">
        <title>Chromosome-scale genome assembly of the Allis shad, Alosa alosa.</title>
        <authorList>
            <person name="Margot Z."/>
            <person name="Christophe K."/>
            <person name="Cabau C."/>
            <person name="Louis A."/>
            <person name="Berthelot C."/>
            <person name="Parey E."/>
            <person name="Roest Crollius H."/>
            <person name="Montfort J."/>
            <person name="Robinson-Rechavi M."/>
            <person name="Bucao C."/>
            <person name="Bouchez O."/>
            <person name="Gislard M."/>
            <person name="Lluch J."/>
            <person name="Milhes M."/>
            <person name="Lampietro C."/>
            <person name="Lopez Roques C."/>
            <person name="Donnadieu C."/>
            <person name="Braasch I."/>
            <person name="Desvignes T."/>
            <person name="Postlethwait J."/>
            <person name="Bobe J."/>
            <person name="Guiguen Y."/>
        </authorList>
    </citation>
    <scope>NUCLEOTIDE SEQUENCE [LARGE SCALE GENOMIC DNA]</scope>
    <source>
        <strain evidence="13">M-15738</strain>
        <tissue evidence="13">Blood</tissue>
    </source>
</reference>
<dbReference type="Gene3D" id="1.10.486.10">
    <property type="entry name" value="PCRA, domain 4"/>
    <property type="match status" value="1"/>
</dbReference>
<gene>
    <name evidence="13" type="ORF">AALO_G00226230</name>
</gene>
<accession>A0AAV6G1L3</accession>
<evidence type="ECO:0000256" key="11">
    <source>
        <dbReference type="ARBA" id="ARBA00032731"/>
    </source>
</evidence>
<evidence type="ECO:0000256" key="6">
    <source>
        <dbReference type="ARBA" id="ARBA00022763"/>
    </source>
</evidence>
<feature type="region of interest" description="Disordered" evidence="12">
    <location>
        <begin position="518"/>
        <end position="611"/>
    </location>
</feature>
<dbReference type="PANTHER" id="PTHR32121:SF0">
    <property type="entry name" value="PCNA-INTERACTING PARTNER"/>
    <property type="match status" value="1"/>
</dbReference>